<evidence type="ECO:0000256" key="4">
    <source>
        <dbReference type="ARBA" id="ARBA00022737"/>
    </source>
</evidence>
<organism evidence="11 12">
    <name type="scientific">Aquarana catesbeiana</name>
    <name type="common">American bullfrog</name>
    <name type="synonym">Rana catesbeiana</name>
    <dbReference type="NCBI Taxonomy" id="8400"/>
    <lineage>
        <taxon>Eukaryota</taxon>
        <taxon>Metazoa</taxon>
        <taxon>Chordata</taxon>
        <taxon>Craniata</taxon>
        <taxon>Vertebrata</taxon>
        <taxon>Euteleostomi</taxon>
        <taxon>Amphibia</taxon>
        <taxon>Batrachia</taxon>
        <taxon>Anura</taxon>
        <taxon>Neobatrachia</taxon>
        <taxon>Ranoidea</taxon>
        <taxon>Ranidae</taxon>
        <taxon>Aquarana</taxon>
    </lineage>
</organism>
<evidence type="ECO:0000259" key="10">
    <source>
        <dbReference type="Pfam" id="PF13088"/>
    </source>
</evidence>
<dbReference type="EMBL" id="KV963607">
    <property type="protein sequence ID" value="PIO16461.1"/>
    <property type="molecule type" value="Genomic_DNA"/>
</dbReference>
<comment type="catalytic activity">
    <reaction evidence="1">
        <text>Hydrolysis of alpha-(2-&gt;3)-, alpha-(2-&gt;6)-, alpha-(2-&gt;8)- glycosidic linkages of terminal sialic acid residues in oligosaccharides, glycoproteins, glycolipids, colominic acid and synthetic substrates.</text>
        <dbReference type="EC" id="3.2.1.18"/>
    </reaction>
</comment>
<dbReference type="CDD" id="cd15482">
    <property type="entry name" value="Sialidase_non-viral"/>
    <property type="match status" value="1"/>
</dbReference>
<dbReference type="GO" id="GO:0006689">
    <property type="term" value="P:ganglioside catabolic process"/>
    <property type="evidence" value="ECO:0007669"/>
    <property type="project" value="TreeGrafter"/>
</dbReference>
<gene>
    <name evidence="11" type="ORF">AB205_0123120</name>
</gene>
<proteinExistence type="inferred from homology"/>
<evidence type="ECO:0000256" key="2">
    <source>
        <dbReference type="ARBA" id="ARBA00009348"/>
    </source>
</evidence>
<keyword evidence="9" id="KW-0326">Glycosidase</keyword>
<protein>
    <recommendedName>
        <fullName evidence="3">exo-alpha-sialidase</fullName>
        <ecNumber evidence="3">3.2.1.18</ecNumber>
    </recommendedName>
</protein>
<keyword evidence="8" id="KW-0119">Carbohydrate metabolism</keyword>
<evidence type="ECO:0000256" key="3">
    <source>
        <dbReference type="ARBA" id="ARBA00012733"/>
    </source>
</evidence>
<dbReference type="PANTHER" id="PTHR10628">
    <property type="entry name" value="SIALIDASE"/>
    <property type="match status" value="1"/>
</dbReference>
<dbReference type="GO" id="GO:0004308">
    <property type="term" value="F:exo-alpha-sialidase activity"/>
    <property type="evidence" value="ECO:0007669"/>
    <property type="project" value="UniProtKB-EC"/>
</dbReference>
<evidence type="ECO:0000256" key="1">
    <source>
        <dbReference type="ARBA" id="ARBA00000427"/>
    </source>
</evidence>
<evidence type="ECO:0000256" key="5">
    <source>
        <dbReference type="ARBA" id="ARBA00022801"/>
    </source>
</evidence>
<feature type="domain" description="Sialidase" evidence="10">
    <location>
        <begin position="54"/>
        <end position="361"/>
    </location>
</feature>
<dbReference type="InterPro" id="IPR011040">
    <property type="entry name" value="Sialidase"/>
</dbReference>
<dbReference type="Proteomes" id="UP000228934">
    <property type="component" value="Unassembled WGS sequence"/>
</dbReference>
<dbReference type="InterPro" id="IPR026856">
    <property type="entry name" value="Sialidase_fam"/>
</dbReference>
<dbReference type="InterPro" id="IPR036278">
    <property type="entry name" value="Sialidase_sf"/>
</dbReference>
<dbReference type="PANTHER" id="PTHR10628:SF23">
    <property type="entry name" value="SIALIDASE-3"/>
    <property type="match status" value="1"/>
</dbReference>
<dbReference type="Gene3D" id="2.120.10.10">
    <property type="match status" value="1"/>
</dbReference>
<dbReference type="EC" id="3.2.1.18" evidence="3"/>
<evidence type="ECO:0000256" key="9">
    <source>
        <dbReference type="ARBA" id="ARBA00023295"/>
    </source>
</evidence>
<dbReference type="FunFam" id="2.120.10.10:FF:000002">
    <property type="entry name" value="Neuraminidase 3"/>
    <property type="match status" value="1"/>
</dbReference>
<dbReference type="Pfam" id="PF13088">
    <property type="entry name" value="BNR_2"/>
    <property type="match status" value="1"/>
</dbReference>
<dbReference type="GO" id="GO:0016020">
    <property type="term" value="C:membrane"/>
    <property type="evidence" value="ECO:0007669"/>
    <property type="project" value="TreeGrafter"/>
</dbReference>
<evidence type="ECO:0000313" key="11">
    <source>
        <dbReference type="EMBL" id="PIO16461.1"/>
    </source>
</evidence>
<dbReference type="AlphaFoldDB" id="A0A2G9QMY2"/>
<reference evidence="12" key="1">
    <citation type="journal article" date="2017" name="Nat. Commun.">
        <title>The North American bullfrog draft genome provides insight into hormonal regulation of long noncoding RNA.</title>
        <authorList>
            <person name="Hammond S.A."/>
            <person name="Warren R.L."/>
            <person name="Vandervalk B.P."/>
            <person name="Kucuk E."/>
            <person name="Khan H."/>
            <person name="Gibb E.A."/>
            <person name="Pandoh P."/>
            <person name="Kirk H."/>
            <person name="Zhao Y."/>
            <person name="Jones M."/>
            <person name="Mungall A.J."/>
            <person name="Coope R."/>
            <person name="Pleasance S."/>
            <person name="Moore R.A."/>
            <person name="Holt R.A."/>
            <person name="Round J.M."/>
            <person name="Ohora S."/>
            <person name="Walle B.V."/>
            <person name="Veldhoen N."/>
            <person name="Helbing C.C."/>
            <person name="Birol I."/>
        </authorList>
    </citation>
    <scope>NUCLEOTIDE SEQUENCE [LARGE SCALE GENOMIC DNA]</scope>
</reference>
<accession>A0A2G9QMY2</accession>
<sequence length="396" mass="44525">MAEAAVPDPSTLFQQEPCGVTYRIPALLYIEQPSVFLAFAEKRSSPRDQDALYLVMRRGVEAHGTLQWDNMIAVRHAKLLDHRTMNPCPVYDKDTRTVFLFFICIRTNCSEMGQIITGKNAARLCYVTSTDFGKSWNSLVDVTEEVLAKDLENCATVAVGPGHGIQSPSGRMVVPAYLYYIHSRVCGLPIPWKTKPHSFIFYSDDHGKTWHKGSTIWQQQTGECEVADVSCSNGPDVLYCSARTNKHFRVEATSSDQAMEFDSSHFCRKLCEPPHGCQGSVVSYQPLEIHQEEDDLDGRGQTCFEKHAKPWLLYSHPTSNHKRVDLGIYLNKSPLIPAGWNQPWIINQGPSGYSDLATCQGMHAFGCLFECGVDACEKIVFRRFTVEELMENLSKP</sequence>
<keyword evidence="6" id="KW-0442">Lipid degradation</keyword>
<keyword evidence="12" id="KW-1185">Reference proteome</keyword>
<dbReference type="GO" id="GO:0005737">
    <property type="term" value="C:cytoplasm"/>
    <property type="evidence" value="ECO:0007669"/>
    <property type="project" value="TreeGrafter"/>
</dbReference>
<evidence type="ECO:0000256" key="6">
    <source>
        <dbReference type="ARBA" id="ARBA00022963"/>
    </source>
</evidence>
<evidence type="ECO:0000256" key="7">
    <source>
        <dbReference type="ARBA" id="ARBA00023098"/>
    </source>
</evidence>
<dbReference type="SUPFAM" id="SSF50939">
    <property type="entry name" value="Sialidases"/>
    <property type="match status" value="1"/>
</dbReference>
<keyword evidence="4" id="KW-0677">Repeat</keyword>
<comment type="similarity">
    <text evidence="2">Belongs to the glycosyl hydrolase 33 family.</text>
</comment>
<evidence type="ECO:0000256" key="8">
    <source>
        <dbReference type="ARBA" id="ARBA00023277"/>
    </source>
</evidence>
<keyword evidence="7" id="KW-0443">Lipid metabolism</keyword>
<name>A0A2G9QMY2_AQUCT</name>
<evidence type="ECO:0000313" key="12">
    <source>
        <dbReference type="Proteomes" id="UP000228934"/>
    </source>
</evidence>
<keyword evidence="5" id="KW-0378">Hydrolase</keyword>
<dbReference type="GO" id="GO:0009313">
    <property type="term" value="P:oligosaccharide catabolic process"/>
    <property type="evidence" value="ECO:0007669"/>
    <property type="project" value="TreeGrafter"/>
</dbReference>
<dbReference type="OrthoDB" id="2739686at2759"/>